<accession>K1KID8</accession>
<evidence type="ECO:0000313" key="1">
    <source>
        <dbReference type="EMBL" id="EKB31534.1"/>
    </source>
</evidence>
<keyword evidence="2" id="KW-1185">Reference proteome</keyword>
<proteinExistence type="predicted"/>
<dbReference type="EMBL" id="ADMG01000022">
    <property type="protein sequence ID" value="EKB31534.1"/>
    <property type="molecule type" value="Genomic_DNA"/>
</dbReference>
<gene>
    <name evidence="1" type="ORF">HMPREF9465_00869</name>
</gene>
<sequence length="59" mass="6572">MIGFDVIEGQAKLDQFVDYVICQAIHGIHATISMNPTNLKEFFSLNVSKAQLGIEQLFS</sequence>
<dbReference type="AlphaFoldDB" id="K1KID8"/>
<protein>
    <submittedName>
        <fullName evidence="1">Uncharacterized protein</fullName>
    </submittedName>
</protein>
<dbReference type="HOGENOM" id="CLU_2959173_0_0_4"/>
<name>K1KID8_9BURK</name>
<comment type="caution">
    <text evidence="1">The sequence shown here is derived from an EMBL/GenBank/DDBJ whole genome shotgun (WGS) entry which is preliminary data.</text>
</comment>
<evidence type="ECO:0000313" key="2">
    <source>
        <dbReference type="Proteomes" id="UP000005835"/>
    </source>
</evidence>
<dbReference type="Proteomes" id="UP000005835">
    <property type="component" value="Unassembled WGS sequence"/>
</dbReference>
<organism evidence="1 2">
    <name type="scientific">Sutterella wadsworthensis 2_1_59BFAA</name>
    <dbReference type="NCBI Taxonomy" id="742823"/>
    <lineage>
        <taxon>Bacteria</taxon>
        <taxon>Pseudomonadati</taxon>
        <taxon>Pseudomonadota</taxon>
        <taxon>Betaproteobacteria</taxon>
        <taxon>Burkholderiales</taxon>
        <taxon>Sutterellaceae</taxon>
        <taxon>Sutterella</taxon>
    </lineage>
</organism>
<reference evidence="1 2" key="1">
    <citation type="submission" date="2012-05" db="EMBL/GenBank/DDBJ databases">
        <title>The Genome Sequence of Sutterella wadsworthensis 2_1_59BFAA.</title>
        <authorList>
            <consortium name="The Broad Institute Genome Sequencing Platform"/>
            <person name="Earl A."/>
            <person name="Ward D."/>
            <person name="Feldgarden M."/>
            <person name="Gevers D."/>
            <person name="Daigneault M."/>
            <person name="Strauss J."/>
            <person name="Allen-Vercoe E."/>
            <person name="Walker B."/>
            <person name="Young S.K."/>
            <person name="Zeng Q."/>
            <person name="Gargeya S."/>
            <person name="Fitzgerald M."/>
            <person name="Haas B."/>
            <person name="Abouelleil A."/>
            <person name="Alvarado L."/>
            <person name="Arachchi H.M."/>
            <person name="Berlin A.M."/>
            <person name="Chapman S.B."/>
            <person name="Goldberg J."/>
            <person name="Griggs A."/>
            <person name="Gujja S."/>
            <person name="Hansen M."/>
            <person name="Howarth C."/>
            <person name="Imamovic A."/>
            <person name="Larimer J."/>
            <person name="McCowen C."/>
            <person name="Montmayeur A."/>
            <person name="Murphy C."/>
            <person name="Neiman D."/>
            <person name="Pearson M."/>
            <person name="Priest M."/>
            <person name="Roberts A."/>
            <person name="Saif S."/>
            <person name="Shea T."/>
            <person name="Sisk P."/>
            <person name="Sykes S."/>
            <person name="Wortman J."/>
            <person name="Nusbaum C."/>
            <person name="Birren B."/>
        </authorList>
    </citation>
    <scope>NUCLEOTIDE SEQUENCE [LARGE SCALE GENOMIC DNA]</scope>
    <source>
        <strain evidence="1 2">2_1_59BFAA</strain>
    </source>
</reference>